<accession>A0A9J7HTI0</accession>
<evidence type="ECO:0000256" key="11">
    <source>
        <dbReference type="ARBA" id="ARBA00023180"/>
    </source>
</evidence>
<dbReference type="InterPro" id="IPR024548">
    <property type="entry name" value="Cu2_monoox_C"/>
</dbReference>
<comment type="subcellular location">
    <subcellularLocation>
        <location evidence="1">Secreted</location>
    </subcellularLocation>
</comment>
<evidence type="ECO:0000259" key="17">
    <source>
        <dbReference type="Pfam" id="PF01082"/>
    </source>
</evidence>
<evidence type="ECO:0000256" key="2">
    <source>
        <dbReference type="ARBA" id="ARBA00010676"/>
    </source>
</evidence>
<evidence type="ECO:0000256" key="16">
    <source>
        <dbReference type="SAM" id="SignalP"/>
    </source>
</evidence>
<feature type="region of interest" description="Disordered" evidence="15">
    <location>
        <begin position="326"/>
        <end position="348"/>
    </location>
</feature>
<dbReference type="Gene3D" id="2.60.120.230">
    <property type="match status" value="1"/>
</dbReference>
<feature type="disulfide bond" evidence="14">
    <location>
        <begin position="47"/>
        <end position="91"/>
    </location>
</feature>
<keyword evidence="5 13" id="KW-0479">Metal-binding</keyword>
<evidence type="ECO:0000313" key="19">
    <source>
        <dbReference type="Proteomes" id="UP000001554"/>
    </source>
</evidence>
<dbReference type="EC" id="1.14.17.3" evidence="3"/>
<feature type="binding site" evidence="13">
    <location>
        <position position="147"/>
    </location>
    <ligand>
        <name>Cu(2+)</name>
        <dbReference type="ChEBI" id="CHEBI:29036"/>
        <label>1</label>
        <note>catalytic</note>
    </ligand>
</feature>
<dbReference type="RefSeq" id="XP_035664130.1">
    <property type="nucleotide sequence ID" value="XM_035808237.1"/>
</dbReference>
<keyword evidence="11" id="KW-0325">Glycoprotein</keyword>
<dbReference type="KEGG" id="bfo:118407715"/>
<feature type="signal peptide" evidence="16">
    <location>
        <begin position="1"/>
        <end position="22"/>
    </location>
</feature>
<dbReference type="InterPro" id="IPR008977">
    <property type="entry name" value="PHM/PNGase_F_dom_sf"/>
</dbReference>
<dbReference type="GO" id="GO:0004504">
    <property type="term" value="F:peptidylglycine monooxygenase activity"/>
    <property type="evidence" value="ECO:0000318"/>
    <property type="project" value="GO_Central"/>
</dbReference>
<dbReference type="Gene3D" id="2.60.120.310">
    <property type="entry name" value="Copper type II, ascorbate-dependent monooxygenase, N-terminal domain"/>
    <property type="match status" value="1"/>
</dbReference>
<evidence type="ECO:0000256" key="1">
    <source>
        <dbReference type="ARBA" id="ARBA00004613"/>
    </source>
</evidence>
<dbReference type="GeneID" id="118407715"/>
<evidence type="ECO:0000256" key="12">
    <source>
        <dbReference type="ARBA" id="ARBA00048431"/>
    </source>
</evidence>
<keyword evidence="6 16" id="KW-0732">Signal</keyword>
<keyword evidence="4" id="KW-0964">Secreted</keyword>
<evidence type="ECO:0000256" key="10">
    <source>
        <dbReference type="ARBA" id="ARBA00023157"/>
    </source>
</evidence>
<sequence length="348" mass="38966">MNVNMAGSYITLLLLAATVCGGLEDGTFAKTLRMPGATPEHSEALLCHAVKMEDDPTYIVAYEPHASGEIAHHMMLYGCEEPGSTDEMWNCEETRGGGRVCADGAGQDSRQVVYAWALDAPAFSMPEDVGFRVGGTTQIKYIVLQLHYKNKLPVDTKDNSGVTLHMQRKQPKFQAGFYVLGTWGAIPPHVENYYMETACEYADASPMYPIAYRTHSHSLGVVTSGYRIRGNHQWTEIGRMSPQRPQMFYNATTPGMSVLPGDVLAARCTMTSHRDTVTKIGETNADEMCNFYIMYYTARTDDLTVRWCFQQNYHWEEHFSSIPDKASSLDGIPAADDDVRDHHMHRHD</sequence>
<dbReference type="PANTHER" id="PTHR10680">
    <property type="entry name" value="PEPTIDYL-GLYCINE ALPHA-AMIDATING MONOOXYGENASE"/>
    <property type="match status" value="1"/>
</dbReference>
<dbReference type="GO" id="GO:0006518">
    <property type="term" value="P:peptide metabolic process"/>
    <property type="evidence" value="ECO:0007669"/>
    <property type="project" value="InterPro"/>
</dbReference>
<dbReference type="InterPro" id="IPR000323">
    <property type="entry name" value="Cu2_ascorb_mOase_N"/>
</dbReference>
<evidence type="ECO:0000256" key="6">
    <source>
        <dbReference type="ARBA" id="ARBA00022729"/>
    </source>
</evidence>
<evidence type="ECO:0000256" key="7">
    <source>
        <dbReference type="ARBA" id="ARBA00023002"/>
    </source>
</evidence>
<dbReference type="GO" id="GO:0005507">
    <property type="term" value="F:copper ion binding"/>
    <property type="evidence" value="ECO:0007669"/>
    <property type="project" value="InterPro"/>
</dbReference>
<reference evidence="19" key="1">
    <citation type="journal article" date="2020" name="Nat. Ecol. Evol.">
        <title>Deeply conserved synteny resolves early events in vertebrate evolution.</title>
        <authorList>
            <person name="Simakov O."/>
            <person name="Marletaz F."/>
            <person name="Yue J.X."/>
            <person name="O'Connell B."/>
            <person name="Jenkins J."/>
            <person name="Brandt A."/>
            <person name="Calef R."/>
            <person name="Tung C.H."/>
            <person name="Huang T.K."/>
            <person name="Schmutz J."/>
            <person name="Satoh N."/>
            <person name="Yu J.K."/>
            <person name="Putnam N.H."/>
            <person name="Green R.E."/>
            <person name="Rokhsar D.S."/>
        </authorList>
    </citation>
    <scope>NUCLEOTIDE SEQUENCE [LARGE SCALE GENOMIC DNA]</scope>
    <source>
        <strain evidence="19">S238N-H82</strain>
    </source>
</reference>
<evidence type="ECO:0000256" key="8">
    <source>
        <dbReference type="ARBA" id="ARBA00023008"/>
    </source>
</evidence>
<evidence type="ECO:0000256" key="15">
    <source>
        <dbReference type="SAM" id="MobiDB-lite"/>
    </source>
</evidence>
<feature type="domain" description="Copper type II ascorbate-dependent monooxygenase C-terminal" evidence="18">
    <location>
        <begin position="174"/>
        <end position="311"/>
    </location>
</feature>
<comment type="catalytic activity">
    <reaction evidence="12">
        <text>a [peptide]-C-terminal glycine + 2 L-ascorbate + O2 = a [peptide]-C-terminal (2S)-2-hydroxyglycine + 2 monodehydro-L-ascorbate radical + H2O</text>
        <dbReference type="Rhea" id="RHEA:21452"/>
        <dbReference type="Rhea" id="RHEA-COMP:13486"/>
        <dbReference type="Rhea" id="RHEA-COMP:15321"/>
        <dbReference type="ChEBI" id="CHEBI:15377"/>
        <dbReference type="ChEBI" id="CHEBI:15379"/>
        <dbReference type="ChEBI" id="CHEBI:38290"/>
        <dbReference type="ChEBI" id="CHEBI:59513"/>
        <dbReference type="ChEBI" id="CHEBI:137000"/>
        <dbReference type="ChEBI" id="CHEBI:142768"/>
        <dbReference type="EC" id="1.14.17.3"/>
    </reaction>
</comment>
<dbReference type="GO" id="GO:0016020">
    <property type="term" value="C:membrane"/>
    <property type="evidence" value="ECO:0007669"/>
    <property type="project" value="InterPro"/>
</dbReference>
<dbReference type="Pfam" id="PF01082">
    <property type="entry name" value="Cu2_monooxygen"/>
    <property type="match status" value="1"/>
</dbReference>
<dbReference type="FunFam" id="2.60.120.310:FF:000005">
    <property type="entry name" value="Peptidylglycine alpha-hydroxylating monooxygenase"/>
    <property type="match status" value="1"/>
</dbReference>
<proteinExistence type="inferred from homology"/>
<organism evidence="19 20">
    <name type="scientific">Branchiostoma floridae</name>
    <name type="common">Florida lancelet</name>
    <name type="synonym">Amphioxus</name>
    <dbReference type="NCBI Taxonomy" id="7739"/>
    <lineage>
        <taxon>Eukaryota</taxon>
        <taxon>Metazoa</taxon>
        <taxon>Chordata</taxon>
        <taxon>Cephalochordata</taxon>
        <taxon>Leptocardii</taxon>
        <taxon>Amphioxiformes</taxon>
        <taxon>Branchiostomatidae</taxon>
        <taxon>Branchiostoma</taxon>
    </lineage>
</organism>
<feature type="disulfide bond" evidence="14">
    <location>
        <begin position="268"/>
        <end position="289"/>
    </location>
</feature>
<evidence type="ECO:0000256" key="14">
    <source>
        <dbReference type="PIRSR" id="PIRSR600720-3"/>
    </source>
</evidence>
<dbReference type="OMA" id="QAGYYVM"/>
<evidence type="ECO:0000256" key="9">
    <source>
        <dbReference type="ARBA" id="ARBA00023033"/>
    </source>
</evidence>
<evidence type="ECO:0000256" key="5">
    <source>
        <dbReference type="ARBA" id="ARBA00022723"/>
    </source>
</evidence>
<feature type="binding site" evidence="13">
    <location>
        <position position="217"/>
    </location>
    <ligand>
        <name>Cu(2+)</name>
        <dbReference type="ChEBI" id="CHEBI:29036"/>
        <label>1</label>
        <note>catalytic</note>
    </ligand>
</feature>
<feature type="binding site" evidence="13">
    <location>
        <position position="215"/>
    </location>
    <ligand>
        <name>Cu(2+)</name>
        <dbReference type="ChEBI" id="CHEBI:29036"/>
        <label>1</label>
        <note>catalytic</note>
    </ligand>
</feature>
<dbReference type="PRINTS" id="PR00790">
    <property type="entry name" value="PAMONOXGNASE"/>
</dbReference>
<evidence type="ECO:0000313" key="20">
    <source>
        <dbReference type="RefSeq" id="XP_035664130.1"/>
    </source>
</evidence>
<evidence type="ECO:0000256" key="3">
    <source>
        <dbReference type="ARBA" id="ARBA00012689"/>
    </source>
</evidence>
<feature type="binding site" evidence="13">
    <location>
        <position position="73"/>
    </location>
    <ligand>
        <name>Cu(2+)</name>
        <dbReference type="ChEBI" id="CHEBI:29036"/>
        <label>1</label>
        <note>catalytic</note>
    </ligand>
</feature>
<keyword evidence="19" id="KW-1185">Reference proteome</keyword>
<dbReference type="GO" id="GO:0005576">
    <property type="term" value="C:extracellular region"/>
    <property type="evidence" value="ECO:0000318"/>
    <property type="project" value="GO_Central"/>
</dbReference>
<dbReference type="SUPFAM" id="SSF49742">
    <property type="entry name" value="PHM/PNGase F"/>
    <property type="match status" value="2"/>
</dbReference>
<dbReference type="InterPro" id="IPR000720">
    <property type="entry name" value="PHM/PAL"/>
</dbReference>
<comment type="similarity">
    <text evidence="2">Belongs to the copper type II ascorbate-dependent monooxygenase family.</text>
</comment>
<dbReference type="InterPro" id="IPR036939">
    <property type="entry name" value="Cu2_ascorb_mOase_N_sf"/>
</dbReference>
<reference evidence="20" key="2">
    <citation type="submission" date="2025-08" db="UniProtKB">
        <authorList>
            <consortium name="RefSeq"/>
        </authorList>
    </citation>
    <scope>IDENTIFICATION</scope>
    <source>
        <strain evidence="20">S238N-H82</strain>
        <tissue evidence="20">Testes</tissue>
    </source>
</reference>
<feature type="domain" description="Copper type II ascorbate-dependent monooxygenase N-terminal" evidence="17">
    <location>
        <begin position="37"/>
        <end position="151"/>
    </location>
</feature>
<comment type="cofactor">
    <cofactor evidence="13">
        <name>Cu(2+)</name>
        <dbReference type="ChEBI" id="CHEBI:29036"/>
    </cofactor>
    <text evidence="13">Binds 2 Cu(2+) ions per subunit.</text>
</comment>
<dbReference type="Proteomes" id="UP000001554">
    <property type="component" value="Chromosome 2"/>
</dbReference>
<dbReference type="PANTHER" id="PTHR10680:SF14">
    <property type="entry name" value="PEPTIDYL-GLYCINE ALPHA-AMIDATING MONOOXYGENASE"/>
    <property type="match status" value="1"/>
</dbReference>
<feature type="chain" id="PRO_5039922650" description="peptidylglycine monooxygenase" evidence="16">
    <location>
        <begin position="23"/>
        <end position="348"/>
    </location>
</feature>
<keyword evidence="9" id="KW-0503">Monooxygenase</keyword>
<evidence type="ECO:0000256" key="13">
    <source>
        <dbReference type="PIRSR" id="PIRSR600720-2"/>
    </source>
</evidence>
<feature type="disulfide bond" evidence="14">
    <location>
        <begin position="199"/>
        <end position="308"/>
    </location>
</feature>
<dbReference type="InterPro" id="IPR014784">
    <property type="entry name" value="Cu2_ascorb_mOase-like_C"/>
</dbReference>
<evidence type="ECO:0000256" key="4">
    <source>
        <dbReference type="ARBA" id="ARBA00022525"/>
    </source>
</evidence>
<name>A0A9J7HTI0_BRAFL</name>
<keyword evidence="10 14" id="KW-1015">Disulfide bond</keyword>
<keyword evidence="8 13" id="KW-0186">Copper</keyword>
<dbReference type="Pfam" id="PF03712">
    <property type="entry name" value="Cu2_monoox_C"/>
    <property type="match status" value="1"/>
</dbReference>
<keyword evidence="7" id="KW-0560">Oxidoreductase</keyword>
<feature type="binding site" evidence="13">
    <location>
        <position position="72"/>
    </location>
    <ligand>
        <name>Cu(2+)</name>
        <dbReference type="ChEBI" id="CHEBI:29036"/>
        <label>1</label>
        <note>catalytic</note>
    </ligand>
</feature>
<dbReference type="AlphaFoldDB" id="A0A9J7HTI0"/>
<feature type="binding site" evidence="13">
    <location>
        <position position="288"/>
    </location>
    <ligand>
        <name>Cu(2+)</name>
        <dbReference type="ChEBI" id="CHEBI:29036"/>
        <label>1</label>
        <note>catalytic</note>
    </ligand>
</feature>
<gene>
    <name evidence="20" type="primary">LOC118407715</name>
</gene>
<dbReference type="OrthoDB" id="10044505at2759"/>
<protein>
    <recommendedName>
        <fullName evidence="3">peptidylglycine monooxygenase</fullName>
        <ecNumber evidence="3">1.14.17.3</ecNumber>
    </recommendedName>
</protein>
<evidence type="ECO:0000259" key="18">
    <source>
        <dbReference type="Pfam" id="PF03712"/>
    </source>
</evidence>